<comment type="caution">
    <text evidence="3">The sequence shown here is derived from an EMBL/GenBank/DDBJ whole genome shotgun (WGS) entry which is preliminary data.</text>
</comment>
<evidence type="ECO:0000259" key="2">
    <source>
        <dbReference type="Pfam" id="PF01855"/>
    </source>
</evidence>
<gene>
    <name evidence="3" type="ORF">S01H4_00527</name>
</gene>
<evidence type="ECO:0000256" key="1">
    <source>
        <dbReference type="ARBA" id="ARBA00023002"/>
    </source>
</evidence>
<dbReference type="FunFam" id="3.40.50.970:FF:000022">
    <property type="entry name" value="2-oxoglutarate ferredoxin oxidoreductase alpha subunit"/>
    <property type="match status" value="1"/>
</dbReference>
<dbReference type="SUPFAM" id="SSF52518">
    <property type="entry name" value="Thiamin diphosphate-binding fold (THDP-binding)"/>
    <property type="match status" value="1"/>
</dbReference>
<dbReference type="InterPro" id="IPR050722">
    <property type="entry name" value="Pyruvate:ferred/Flavod_OxRd"/>
</dbReference>
<dbReference type="PANTHER" id="PTHR32154:SF20">
    <property type="entry name" value="2-OXOGLUTARATE OXIDOREDUCTASE SUBUNIT KORA"/>
    <property type="match status" value="1"/>
</dbReference>
<dbReference type="PANTHER" id="PTHR32154">
    <property type="entry name" value="PYRUVATE-FLAVODOXIN OXIDOREDUCTASE-RELATED"/>
    <property type="match status" value="1"/>
</dbReference>
<feature type="domain" description="Pyruvate flavodoxin/ferredoxin oxidoreductase pyrimidine binding" evidence="2">
    <location>
        <begin position="82"/>
        <end position="310"/>
    </location>
</feature>
<keyword evidence="1" id="KW-0560">Oxidoreductase</keyword>
<proteinExistence type="predicted"/>
<protein>
    <recommendedName>
        <fullName evidence="2">Pyruvate flavodoxin/ferredoxin oxidoreductase pyrimidine binding domain-containing protein</fullName>
    </recommendedName>
</protein>
<dbReference type="SUPFAM" id="SSF52922">
    <property type="entry name" value="TK C-terminal domain-like"/>
    <property type="match status" value="1"/>
</dbReference>
<dbReference type="Gene3D" id="3.40.920.10">
    <property type="entry name" value="Pyruvate-ferredoxin oxidoreductase, PFOR, domain III"/>
    <property type="match status" value="1"/>
</dbReference>
<dbReference type="InterPro" id="IPR009014">
    <property type="entry name" value="Transketo_C/PFOR_II"/>
</dbReference>
<dbReference type="Gene3D" id="3.40.50.970">
    <property type="match status" value="1"/>
</dbReference>
<dbReference type="CDD" id="cd07034">
    <property type="entry name" value="TPP_PYR_PFOR_IOR-alpha_like"/>
    <property type="match status" value="1"/>
</dbReference>
<organism evidence="3">
    <name type="scientific">marine sediment metagenome</name>
    <dbReference type="NCBI Taxonomy" id="412755"/>
    <lineage>
        <taxon>unclassified sequences</taxon>
        <taxon>metagenomes</taxon>
        <taxon>ecological metagenomes</taxon>
    </lineage>
</organism>
<reference evidence="3" key="1">
    <citation type="journal article" date="2014" name="Front. Microbiol.">
        <title>High frequency of phylogenetically diverse reductive dehalogenase-homologous genes in deep subseafloor sedimentary metagenomes.</title>
        <authorList>
            <person name="Kawai M."/>
            <person name="Futagami T."/>
            <person name="Toyoda A."/>
            <person name="Takaki Y."/>
            <person name="Nishi S."/>
            <person name="Hori S."/>
            <person name="Arai W."/>
            <person name="Tsubouchi T."/>
            <person name="Morono Y."/>
            <person name="Uchiyama I."/>
            <person name="Ito T."/>
            <person name="Fujiyama A."/>
            <person name="Inagaki F."/>
            <person name="Takami H."/>
        </authorList>
    </citation>
    <scope>NUCLEOTIDE SEQUENCE</scope>
    <source>
        <strain evidence="3">Expedition CK06-06</strain>
    </source>
</reference>
<dbReference type="Pfam" id="PF01855">
    <property type="entry name" value="POR_N"/>
    <property type="match status" value="1"/>
</dbReference>
<dbReference type="InterPro" id="IPR029061">
    <property type="entry name" value="THDP-binding"/>
</dbReference>
<dbReference type="GO" id="GO:0016491">
    <property type="term" value="F:oxidoreductase activity"/>
    <property type="evidence" value="ECO:0007669"/>
    <property type="project" value="UniProtKB-KW"/>
</dbReference>
<dbReference type="AlphaFoldDB" id="X1A037"/>
<dbReference type="InterPro" id="IPR022367">
    <property type="entry name" value="2-oxoacid/accept_OxRdtase_asu"/>
</dbReference>
<dbReference type="SUPFAM" id="SSF53323">
    <property type="entry name" value="Pyruvate-ferredoxin oxidoreductase, PFOR, domain III"/>
    <property type="match status" value="1"/>
</dbReference>
<evidence type="ECO:0000313" key="3">
    <source>
        <dbReference type="EMBL" id="GAG63487.1"/>
    </source>
</evidence>
<name>X1A037_9ZZZZ</name>
<dbReference type="GO" id="GO:0006979">
    <property type="term" value="P:response to oxidative stress"/>
    <property type="evidence" value="ECO:0007669"/>
    <property type="project" value="TreeGrafter"/>
</dbReference>
<dbReference type="EMBL" id="BART01000075">
    <property type="protein sequence ID" value="GAG63487.1"/>
    <property type="molecule type" value="Genomic_DNA"/>
</dbReference>
<sequence>MVNNVSLGTSVALINYDLEILKNVIKDIFVRKGSEIVDLNIKSSELGYKYVKEKLKINIYELEIVKPVSKMLVTGNDAVFLGAVRSGCKFYAAYPMTPSSSILNLFASIEDDYNIVTKQAEDEMAVINMAIGASFAGARAMVATSSGGFSLMNEGISSAAMTETPIVIVLCQRPAPATGLPTWTEQGDMLFAVHSSHGEFLRVVIAPGDPEECFYLTGEAFNIADKYQIPVIIMLDKYLSESHFSYEKFDFKNITVDRGKLLSKSKDIDGEYRRYFNTDDGISPRVVTGIEGGIHIANSDEHNEDGYSEECAHNRKIMVDKRFRKIKKLIEEIPPPKIYGPIDAEITIWSWGSCKGPILEAMNILNQKEKKVNLIHFTYLYPFNSEYIEGIIGENNKNVVVENNKTAQLAKIIMMNTGYRIKNKILKYSGRQFLPEEIISGIEKIE</sequence>
<dbReference type="InterPro" id="IPR002869">
    <property type="entry name" value="Pyrv_flavodox_OxRed_cen"/>
</dbReference>
<dbReference type="NCBIfam" id="TIGR03710">
    <property type="entry name" value="OAFO_sf"/>
    <property type="match status" value="1"/>
</dbReference>
<dbReference type="InterPro" id="IPR002880">
    <property type="entry name" value="Pyrv_Fd/Flavodoxin_OxRdtase_N"/>
</dbReference>
<accession>X1A037</accession>
<dbReference type="Gene3D" id="3.40.50.920">
    <property type="match status" value="1"/>
</dbReference>